<evidence type="ECO:0000313" key="3">
    <source>
        <dbReference type="EMBL" id="KAH7017996.1"/>
    </source>
</evidence>
<name>A0A9P8XU72_9PEZI</name>
<protein>
    <recommendedName>
        <fullName evidence="5">Apple domain-containing protein</fullName>
    </recommendedName>
</protein>
<feature type="transmembrane region" description="Helical" evidence="2">
    <location>
        <begin position="102"/>
        <end position="127"/>
    </location>
</feature>
<proteinExistence type="predicted"/>
<keyword evidence="4" id="KW-1185">Reference proteome</keyword>
<sequence>MEALSQDPGIEVARQSVRSSYPERTTSPASSPYSSAYYNDYHKYDQESRSDKQQQPPSSATYFGSSPQAPPHSPSGLEPRALYEKHQGHENRGRGRQRRSPWLLPAAIAAGLAALVVGAAVGGGLGATLQTCRSDLRATSTELNALQAYGCTKPDNAVATSGNPASPPTPTTSSSEASVGTFQTTADGLMVNYVPPGPSTIDSLSVDCLALGRQEQSSSANEKFKVHCGVDLGWGSRTAESGTGTVVVADMVAVMAYDLATCVDACSSYNTFAARFKTGDECKAVSFRWDMAEAYARNGVNCWLKNATASIEKARPCGSRCLTAVRVF</sequence>
<keyword evidence="2" id="KW-0472">Membrane</keyword>
<feature type="region of interest" description="Disordered" evidence="1">
    <location>
        <begin position="1"/>
        <end position="79"/>
    </location>
</feature>
<feature type="region of interest" description="Disordered" evidence="1">
    <location>
        <begin position="158"/>
        <end position="178"/>
    </location>
</feature>
<dbReference type="OrthoDB" id="5358884at2759"/>
<dbReference type="Proteomes" id="UP000756346">
    <property type="component" value="Unassembled WGS sequence"/>
</dbReference>
<dbReference type="EMBL" id="JAGTJQ010000011">
    <property type="protein sequence ID" value="KAH7017996.1"/>
    <property type="molecule type" value="Genomic_DNA"/>
</dbReference>
<accession>A0A9P8XU72</accession>
<feature type="compositionally biased region" description="Basic and acidic residues" evidence="1">
    <location>
        <begin position="40"/>
        <end position="52"/>
    </location>
</feature>
<evidence type="ECO:0000313" key="4">
    <source>
        <dbReference type="Proteomes" id="UP000756346"/>
    </source>
</evidence>
<keyword evidence="2" id="KW-1133">Transmembrane helix</keyword>
<dbReference type="GeneID" id="70189100"/>
<feature type="compositionally biased region" description="Low complexity" evidence="1">
    <location>
        <begin position="27"/>
        <end position="38"/>
    </location>
</feature>
<reference evidence="3" key="1">
    <citation type="journal article" date="2021" name="Nat. Commun.">
        <title>Genetic determinants of endophytism in the Arabidopsis root mycobiome.</title>
        <authorList>
            <person name="Mesny F."/>
            <person name="Miyauchi S."/>
            <person name="Thiergart T."/>
            <person name="Pickel B."/>
            <person name="Atanasova L."/>
            <person name="Karlsson M."/>
            <person name="Huettel B."/>
            <person name="Barry K.W."/>
            <person name="Haridas S."/>
            <person name="Chen C."/>
            <person name="Bauer D."/>
            <person name="Andreopoulos W."/>
            <person name="Pangilinan J."/>
            <person name="LaButti K."/>
            <person name="Riley R."/>
            <person name="Lipzen A."/>
            <person name="Clum A."/>
            <person name="Drula E."/>
            <person name="Henrissat B."/>
            <person name="Kohler A."/>
            <person name="Grigoriev I.V."/>
            <person name="Martin F.M."/>
            <person name="Hacquard S."/>
        </authorList>
    </citation>
    <scope>NUCLEOTIDE SEQUENCE</scope>
    <source>
        <strain evidence="3">MPI-CAGE-CH-0230</strain>
    </source>
</reference>
<feature type="compositionally biased region" description="Polar residues" evidence="1">
    <location>
        <begin position="53"/>
        <end position="67"/>
    </location>
</feature>
<dbReference type="AlphaFoldDB" id="A0A9P8XU72"/>
<comment type="caution">
    <text evidence="3">The sequence shown here is derived from an EMBL/GenBank/DDBJ whole genome shotgun (WGS) entry which is preliminary data.</text>
</comment>
<evidence type="ECO:0000256" key="2">
    <source>
        <dbReference type="SAM" id="Phobius"/>
    </source>
</evidence>
<feature type="compositionally biased region" description="Polar residues" evidence="1">
    <location>
        <begin position="16"/>
        <end position="26"/>
    </location>
</feature>
<gene>
    <name evidence="3" type="ORF">B0I36DRAFT_368052</name>
</gene>
<evidence type="ECO:0000256" key="1">
    <source>
        <dbReference type="SAM" id="MobiDB-lite"/>
    </source>
</evidence>
<dbReference type="RefSeq" id="XP_046006263.1">
    <property type="nucleotide sequence ID" value="XM_046159554.1"/>
</dbReference>
<evidence type="ECO:0008006" key="5">
    <source>
        <dbReference type="Google" id="ProtNLM"/>
    </source>
</evidence>
<organism evidence="3 4">
    <name type="scientific">Microdochium trichocladiopsis</name>
    <dbReference type="NCBI Taxonomy" id="1682393"/>
    <lineage>
        <taxon>Eukaryota</taxon>
        <taxon>Fungi</taxon>
        <taxon>Dikarya</taxon>
        <taxon>Ascomycota</taxon>
        <taxon>Pezizomycotina</taxon>
        <taxon>Sordariomycetes</taxon>
        <taxon>Xylariomycetidae</taxon>
        <taxon>Xylariales</taxon>
        <taxon>Microdochiaceae</taxon>
        <taxon>Microdochium</taxon>
    </lineage>
</organism>
<keyword evidence="2" id="KW-0812">Transmembrane</keyword>